<dbReference type="InParanoid" id="A0A2K2DB93"/>
<dbReference type="Gramene" id="PNT71538">
    <property type="protein sequence ID" value="PNT71538"/>
    <property type="gene ID" value="BRADI_2g30625v3"/>
</dbReference>
<keyword evidence="3" id="KW-1185">Reference proteome</keyword>
<reference evidence="2" key="3">
    <citation type="submission" date="2018-08" db="UniProtKB">
        <authorList>
            <consortium name="EnsemblPlants"/>
        </authorList>
    </citation>
    <scope>IDENTIFICATION</scope>
    <source>
        <strain evidence="2">cv. Bd21</strain>
    </source>
</reference>
<proteinExistence type="predicted"/>
<dbReference type="EMBL" id="CM000881">
    <property type="protein sequence ID" value="PNT71538.1"/>
    <property type="molecule type" value="Genomic_DNA"/>
</dbReference>
<name>A0A2K2DB93_BRADI</name>
<sequence length="208" mass="22934">MEALKTTQQAPSPSFCSFMPDLRGINCLDLFVGVTRGRLKCGFGTCVDPLLLVGFLAGRLPSSSAASSRIVGFGFQSLLEKWKFGGFKFDGCCPLSKFQNLRCHLVAVSFAWKNSGPNLDIMCNFYLCSHDAWIHFGSCMWNFKGLMVLRSFFHGNIVGPCSFAIYILKLDANGIKCVSSKCFFCIPEMREDDDLAKDGNSCLCGSIH</sequence>
<dbReference type="Proteomes" id="UP000008810">
    <property type="component" value="Chromosome 2"/>
</dbReference>
<reference evidence="1 2" key="1">
    <citation type="journal article" date="2010" name="Nature">
        <title>Genome sequencing and analysis of the model grass Brachypodium distachyon.</title>
        <authorList>
            <consortium name="International Brachypodium Initiative"/>
        </authorList>
    </citation>
    <scope>NUCLEOTIDE SEQUENCE [LARGE SCALE GENOMIC DNA]</scope>
    <source>
        <strain evidence="1 2">Bd21</strain>
    </source>
</reference>
<gene>
    <name evidence="1" type="ORF">BRADI_2g30625v3</name>
</gene>
<reference evidence="1" key="2">
    <citation type="submission" date="2017-06" db="EMBL/GenBank/DDBJ databases">
        <title>WGS assembly of Brachypodium distachyon.</title>
        <authorList>
            <consortium name="The International Brachypodium Initiative"/>
            <person name="Lucas S."/>
            <person name="Harmon-Smith M."/>
            <person name="Lail K."/>
            <person name="Tice H."/>
            <person name="Grimwood J."/>
            <person name="Bruce D."/>
            <person name="Barry K."/>
            <person name="Shu S."/>
            <person name="Lindquist E."/>
            <person name="Wang M."/>
            <person name="Pitluck S."/>
            <person name="Vogel J.P."/>
            <person name="Garvin D.F."/>
            <person name="Mockler T.C."/>
            <person name="Schmutz J."/>
            <person name="Rokhsar D."/>
            <person name="Bevan M.W."/>
        </authorList>
    </citation>
    <scope>NUCLEOTIDE SEQUENCE</scope>
    <source>
        <strain evidence="1">Bd21</strain>
    </source>
</reference>
<evidence type="ECO:0000313" key="1">
    <source>
        <dbReference type="EMBL" id="PNT71538.1"/>
    </source>
</evidence>
<dbReference type="AlphaFoldDB" id="A0A2K2DB93"/>
<evidence type="ECO:0000313" key="2">
    <source>
        <dbReference type="EnsemblPlants" id="PNT71538"/>
    </source>
</evidence>
<accession>A0A2K2DB93</accession>
<organism evidence="1">
    <name type="scientific">Brachypodium distachyon</name>
    <name type="common">Purple false brome</name>
    <name type="synonym">Trachynia distachya</name>
    <dbReference type="NCBI Taxonomy" id="15368"/>
    <lineage>
        <taxon>Eukaryota</taxon>
        <taxon>Viridiplantae</taxon>
        <taxon>Streptophyta</taxon>
        <taxon>Embryophyta</taxon>
        <taxon>Tracheophyta</taxon>
        <taxon>Spermatophyta</taxon>
        <taxon>Magnoliopsida</taxon>
        <taxon>Liliopsida</taxon>
        <taxon>Poales</taxon>
        <taxon>Poaceae</taxon>
        <taxon>BOP clade</taxon>
        <taxon>Pooideae</taxon>
        <taxon>Stipodae</taxon>
        <taxon>Brachypodieae</taxon>
        <taxon>Brachypodium</taxon>
    </lineage>
</organism>
<evidence type="ECO:0000313" key="3">
    <source>
        <dbReference type="Proteomes" id="UP000008810"/>
    </source>
</evidence>
<dbReference type="EnsemblPlants" id="PNT71538">
    <property type="protein sequence ID" value="PNT71538"/>
    <property type="gene ID" value="BRADI_2g30625v3"/>
</dbReference>
<protein>
    <submittedName>
        <fullName evidence="1 2">Uncharacterized protein</fullName>
    </submittedName>
</protein>